<evidence type="ECO:0000259" key="1">
    <source>
        <dbReference type="Pfam" id="PF22294"/>
    </source>
</evidence>
<keyword evidence="3" id="KW-1185">Reference proteome</keyword>
<gene>
    <name evidence="2" type="ORF">R4P48_14845</name>
</gene>
<evidence type="ECO:0000313" key="3">
    <source>
        <dbReference type="Proteomes" id="UP001187066"/>
    </source>
</evidence>
<sequence>MKDEIQALLMRISTLLLANNENVWGLLFLDFSERLKENYEYTLYEIKNQFGGAGSFSDLILMEKGKMLSDENNQLSKMQDELYRLLKKEIAYLSSIDR</sequence>
<organism evidence="2 3">
    <name type="scientific">Atlantibacter subterraneus</name>
    <dbReference type="NCBI Taxonomy" id="255519"/>
    <lineage>
        <taxon>Bacteria</taxon>
        <taxon>Pseudomonadati</taxon>
        <taxon>Pseudomonadota</taxon>
        <taxon>Gammaproteobacteria</taxon>
        <taxon>Enterobacterales</taxon>
        <taxon>Enterobacteriaceae</taxon>
        <taxon>Atlantibacter</taxon>
    </lineage>
</organism>
<accession>A0ABU4E495</accession>
<dbReference type="EMBL" id="JAWLOF010000010">
    <property type="protein sequence ID" value="MDV7023952.1"/>
    <property type="molecule type" value="Genomic_DNA"/>
</dbReference>
<evidence type="ECO:0000313" key="2">
    <source>
        <dbReference type="EMBL" id="MDV7023952.1"/>
    </source>
</evidence>
<protein>
    <recommendedName>
        <fullName evidence="1">DUF6966 domain-containing protein</fullName>
    </recommendedName>
</protein>
<reference evidence="2 3" key="1">
    <citation type="submission" date="2023-10" db="EMBL/GenBank/DDBJ databases">
        <authorList>
            <person name="Dale J."/>
        </authorList>
    </citation>
    <scope>NUCLEOTIDE SEQUENCE [LARGE SCALE GENOMIC DNA]</scope>
    <source>
        <strain evidence="2 3">2023EL-00970</strain>
    </source>
</reference>
<dbReference type="InterPro" id="IPR054239">
    <property type="entry name" value="DUF6966"/>
</dbReference>
<feature type="domain" description="DUF6966" evidence="1">
    <location>
        <begin position="19"/>
        <end position="68"/>
    </location>
</feature>
<dbReference type="Pfam" id="PF22294">
    <property type="entry name" value="DUF6966"/>
    <property type="match status" value="1"/>
</dbReference>
<dbReference type="RefSeq" id="WP_317678687.1">
    <property type="nucleotide sequence ID" value="NZ_JAWLOF010000010.1"/>
</dbReference>
<comment type="caution">
    <text evidence="2">The sequence shown here is derived from an EMBL/GenBank/DDBJ whole genome shotgun (WGS) entry which is preliminary data.</text>
</comment>
<name>A0ABU4E495_9ENTR</name>
<dbReference type="Proteomes" id="UP001187066">
    <property type="component" value="Unassembled WGS sequence"/>
</dbReference>
<proteinExistence type="predicted"/>